<sequence>MDQPACNLRFLRFQTSDSDALCCIDFFNIAATVGPNHKSVRPLMGTITDPKPGIYLLATVTVMGRLRDGRICTSFSGTEFSPMKEKLGFCVNYTHCEAELAQPVYRFVPMHVRLK</sequence>
<reference evidence="1 2" key="1">
    <citation type="submission" date="2016-10" db="EMBL/GenBank/DDBJ databases">
        <authorList>
            <person name="de Groot N.N."/>
        </authorList>
    </citation>
    <scope>NUCLEOTIDE SEQUENCE [LARGE SCALE GENOMIC DNA]</scope>
    <source>
        <strain evidence="1 2">AB35.6</strain>
    </source>
</reference>
<gene>
    <name evidence="1" type="ORF">SAMN05443244_0989</name>
</gene>
<evidence type="ECO:0000313" key="1">
    <source>
        <dbReference type="EMBL" id="SEB53155.1"/>
    </source>
</evidence>
<organism evidence="1 2">
    <name type="scientific">Terriglobus roseus</name>
    <dbReference type="NCBI Taxonomy" id="392734"/>
    <lineage>
        <taxon>Bacteria</taxon>
        <taxon>Pseudomonadati</taxon>
        <taxon>Acidobacteriota</taxon>
        <taxon>Terriglobia</taxon>
        <taxon>Terriglobales</taxon>
        <taxon>Acidobacteriaceae</taxon>
        <taxon>Terriglobus</taxon>
    </lineage>
</organism>
<dbReference type="EMBL" id="FNSD01000001">
    <property type="protein sequence ID" value="SEB53155.1"/>
    <property type="molecule type" value="Genomic_DNA"/>
</dbReference>
<accession>A0A1H4K4W6</accession>
<dbReference type="AlphaFoldDB" id="A0A1H4K4W6"/>
<name>A0A1H4K4W6_9BACT</name>
<evidence type="ECO:0000313" key="2">
    <source>
        <dbReference type="Proteomes" id="UP000182409"/>
    </source>
</evidence>
<protein>
    <submittedName>
        <fullName evidence="1">Uncharacterized protein</fullName>
    </submittedName>
</protein>
<dbReference type="Proteomes" id="UP000182409">
    <property type="component" value="Unassembled WGS sequence"/>
</dbReference>
<proteinExistence type="predicted"/>